<comment type="function">
    <text evidence="7">Participates in both transcription termination and antitermination.</text>
</comment>
<reference evidence="13" key="1">
    <citation type="submission" date="2017-09" db="EMBL/GenBank/DDBJ databases">
        <title>Depth-based differentiation of microbial function through sediment-hosted aquifers and enrichment of novel symbionts in the deep terrestrial subsurface.</title>
        <authorList>
            <person name="Probst A.J."/>
            <person name="Ladd B."/>
            <person name="Jarett J.K."/>
            <person name="Geller-Mcgrath D.E."/>
            <person name="Sieber C.M.K."/>
            <person name="Emerson J.B."/>
            <person name="Anantharaman K."/>
            <person name="Thomas B.C."/>
            <person name="Malmstrom R."/>
            <person name="Stieglmeier M."/>
            <person name="Klingl A."/>
            <person name="Woyke T."/>
            <person name="Ryan C.M."/>
            <person name="Banfield J.F."/>
        </authorList>
    </citation>
    <scope>NUCLEOTIDE SEQUENCE [LARGE SCALE GENOMIC DNA]</scope>
</reference>
<dbReference type="Proteomes" id="UP000236845">
    <property type="component" value="Unassembled WGS sequence"/>
</dbReference>
<feature type="compositionally biased region" description="Basic and acidic residues" evidence="9">
    <location>
        <begin position="447"/>
        <end position="466"/>
    </location>
</feature>
<evidence type="ECO:0000256" key="1">
    <source>
        <dbReference type="ARBA" id="ARBA00022472"/>
    </source>
</evidence>
<dbReference type="GO" id="GO:0003700">
    <property type="term" value="F:DNA-binding transcription factor activity"/>
    <property type="evidence" value="ECO:0007669"/>
    <property type="project" value="InterPro"/>
</dbReference>
<comment type="caution">
    <text evidence="12">The sequence shown here is derived from an EMBL/GenBank/DDBJ whole genome shotgun (WGS) entry which is preliminary data.</text>
</comment>
<evidence type="ECO:0000256" key="6">
    <source>
        <dbReference type="ARBA" id="ARBA00023163"/>
    </source>
</evidence>
<comment type="subunit">
    <text evidence="7">Monomer. Binds directly to the core enzyme of the DNA-dependent RNA polymerase and to nascent RNA.</text>
</comment>
<dbReference type="GO" id="GO:0005829">
    <property type="term" value="C:cytosol"/>
    <property type="evidence" value="ECO:0007669"/>
    <property type="project" value="TreeGrafter"/>
</dbReference>
<evidence type="ECO:0000259" key="11">
    <source>
        <dbReference type="SMART" id="SM00322"/>
    </source>
</evidence>
<dbReference type="InterPro" id="IPR030842">
    <property type="entry name" value="TF_NusA_bacterial"/>
</dbReference>
<dbReference type="CDD" id="cd22529">
    <property type="entry name" value="KH-II_NusA_rpt2"/>
    <property type="match status" value="1"/>
</dbReference>
<comment type="similarity">
    <text evidence="7">Belongs to the NusA family.</text>
</comment>
<dbReference type="PROSITE" id="PS50084">
    <property type="entry name" value="KH_TYPE_1"/>
    <property type="match status" value="1"/>
</dbReference>
<dbReference type="FunFam" id="3.30.300.20:FF:000002">
    <property type="entry name" value="Transcription termination/antitermination protein NusA"/>
    <property type="match status" value="1"/>
</dbReference>
<keyword evidence="2 7" id="KW-0963">Cytoplasm</keyword>
<dbReference type="InterPro" id="IPR004087">
    <property type="entry name" value="KH_dom"/>
</dbReference>
<evidence type="ECO:0000256" key="9">
    <source>
        <dbReference type="SAM" id="MobiDB-lite"/>
    </source>
</evidence>
<evidence type="ECO:0000256" key="2">
    <source>
        <dbReference type="ARBA" id="ARBA00022490"/>
    </source>
</evidence>
<dbReference type="Pfam" id="PF13184">
    <property type="entry name" value="KH_NusA_1st"/>
    <property type="match status" value="1"/>
</dbReference>
<dbReference type="SUPFAM" id="SSF69705">
    <property type="entry name" value="Transcription factor NusA, N-terminal domain"/>
    <property type="match status" value="1"/>
</dbReference>
<evidence type="ECO:0000256" key="8">
    <source>
        <dbReference type="SAM" id="Coils"/>
    </source>
</evidence>
<evidence type="ECO:0000313" key="13">
    <source>
        <dbReference type="Proteomes" id="UP000236845"/>
    </source>
</evidence>
<dbReference type="CDD" id="cd02134">
    <property type="entry name" value="KH-II_NusA_rpt1"/>
    <property type="match status" value="1"/>
</dbReference>
<dbReference type="PANTHER" id="PTHR22648:SF0">
    <property type="entry name" value="TRANSCRIPTION TERMINATION_ANTITERMINATION PROTEIN NUSA"/>
    <property type="match status" value="1"/>
</dbReference>
<dbReference type="FunFam" id="3.30.300.20:FF:000005">
    <property type="entry name" value="Transcription termination/antitermination protein NusA"/>
    <property type="match status" value="1"/>
</dbReference>
<keyword evidence="5 7" id="KW-0805">Transcription regulation</keyword>
<dbReference type="GO" id="GO:0031564">
    <property type="term" value="P:transcription antitermination"/>
    <property type="evidence" value="ECO:0007669"/>
    <property type="project" value="UniProtKB-UniRule"/>
</dbReference>
<comment type="subcellular location">
    <subcellularLocation>
        <location evidence="7">Cytoplasm</location>
    </subcellularLocation>
</comment>
<dbReference type="CDD" id="cd04455">
    <property type="entry name" value="S1_NusA"/>
    <property type="match status" value="1"/>
</dbReference>
<dbReference type="SMART" id="SM00322">
    <property type="entry name" value="KH"/>
    <property type="match status" value="2"/>
</dbReference>
<evidence type="ECO:0000259" key="10">
    <source>
        <dbReference type="SMART" id="SM00316"/>
    </source>
</evidence>
<dbReference type="SUPFAM" id="SSF50249">
    <property type="entry name" value="Nucleic acid-binding proteins"/>
    <property type="match status" value="1"/>
</dbReference>
<dbReference type="InterPro" id="IPR009019">
    <property type="entry name" value="KH_sf_prok-type"/>
</dbReference>
<feature type="coiled-coil region" evidence="8">
    <location>
        <begin position="74"/>
        <end position="101"/>
    </location>
</feature>
<dbReference type="InterPro" id="IPR013735">
    <property type="entry name" value="TF_NusA_N"/>
</dbReference>
<dbReference type="GO" id="GO:0003723">
    <property type="term" value="F:RNA binding"/>
    <property type="evidence" value="ECO:0007669"/>
    <property type="project" value="UniProtKB-UniRule"/>
</dbReference>
<feature type="domain" description="S1 motif" evidence="10">
    <location>
        <begin position="197"/>
        <end position="263"/>
    </location>
</feature>
<dbReference type="Gene3D" id="3.30.300.20">
    <property type="match status" value="2"/>
</dbReference>
<dbReference type="InterPro" id="IPR010213">
    <property type="entry name" value="TF_NusA"/>
</dbReference>
<dbReference type="InterPro" id="IPR025249">
    <property type="entry name" value="TF_NusA_KH_1st"/>
</dbReference>
<dbReference type="SUPFAM" id="SSF54814">
    <property type="entry name" value="Prokaryotic type KH domain (KH-domain type II)"/>
    <property type="match status" value="2"/>
</dbReference>
<keyword evidence="4 7" id="KW-0694">RNA-binding</keyword>
<dbReference type="InterPro" id="IPR003029">
    <property type="entry name" value="S1_domain"/>
</dbReference>
<dbReference type="InterPro" id="IPR015946">
    <property type="entry name" value="KH_dom-like_a/b"/>
</dbReference>
<proteinExistence type="inferred from homology"/>
<feature type="domain" description="K Homology" evidence="11">
    <location>
        <begin position="293"/>
        <end position="365"/>
    </location>
</feature>
<evidence type="ECO:0000313" key="12">
    <source>
        <dbReference type="EMBL" id="PIS40437.1"/>
    </source>
</evidence>
<dbReference type="Pfam" id="PF26594">
    <property type="entry name" value="KH_NusA_2nd"/>
    <property type="match status" value="1"/>
</dbReference>
<dbReference type="Gene3D" id="3.30.1480.10">
    <property type="entry name" value="NusA, N-terminal domain"/>
    <property type="match status" value="2"/>
</dbReference>
<evidence type="ECO:0000256" key="5">
    <source>
        <dbReference type="ARBA" id="ARBA00023015"/>
    </source>
</evidence>
<keyword evidence="3 7" id="KW-0889">Transcription antitermination</keyword>
<feature type="compositionally biased region" description="Basic and acidic residues" evidence="9">
    <location>
        <begin position="407"/>
        <end position="440"/>
    </location>
</feature>
<feature type="region of interest" description="Disordered" evidence="9">
    <location>
        <begin position="111"/>
        <end position="130"/>
    </location>
</feature>
<dbReference type="InterPro" id="IPR012340">
    <property type="entry name" value="NA-bd_OB-fold"/>
</dbReference>
<name>A0A2H0YPL8_9BACT</name>
<dbReference type="Gene3D" id="2.40.50.140">
    <property type="entry name" value="Nucleic acid-binding proteins"/>
    <property type="match status" value="1"/>
</dbReference>
<accession>A0A2H0YPL8</accession>
<keyword evidence="8" id="KW-0175">Coiled coil</keyword>
<dbReference type="SMART" id="SM00316">
    <property type="entry name" value="S1"/>
    <property type="match status" value="1"/>
</dbReference>
<dbReference type="PANTHER" id="PTHR22648">
    <property type="entry name" value="TRANSCRIPTION TERMINATION FACTOR NUSA"/>
    <property type="match status" value="1"/>
</dbReference>
<dbReference type="EMBL" id="PEXW01000069">
    <property type="protein sequence ID" value="PIS40437.1"/>
    <property type="molecule type" value="Genomic_DNA"/>
</dbReference>
<evidence type="ECO:0000256" key="3">
    <source>
        <dbReference type="ARBA" id="ARBA00022814"/>
    </source>
</evidence>
<organism evidence="12 13">
    <name type="scientific">Candidatus Kerfeldbacteria bacterium CG08_land_8_20_14_0_20_43_14</name>
    <dbReference type="NCBI Taxonomy" id="2014246"/>
    <lineage>
        <taxon>Bacteria</taxon>
        <taxon>Candidatus Kerfeldiibacteriota</taxon>
    </lineage>
</organism>
<dbReference type="Pfam" id="PF08529">
    <property type="entry name" value="NusA_N"/>
    <property type="match status" value="1"/>
</dbReference>
<keyword evidence="6 7" id="KW-0804">Transcription</keyword>
<dbReference type="InterPro" id="IPR036555">
    <property type="entry name" value="NusA_N_sf"/>
</dbReference>
<dbReference type="GO" id="GO:0006353">
    <property type="term" value="P:DNA-templated transcription termination"/>
    <property type="evidence" value="ECO:0007669"/>
    <property type="project" value="UniProtKB-UniRule"/>
</dbReference>
<evidence type="ECO:0000256" key="7">
    <source>
        <dbReference type="HAMAP-Rule" id="MF_00945"/>
    </source>
</evidence>
<dbReference type="HAMAP" id="MF_00945_B">
    <property type="entry name" value="NusA_B"/>
    <property type="match status" value="1"/>
</dbReference>
<evidence type="ECO:0000256" key="4">
    <source>
        <dbReference type="ARBA" id="ARBA00022884"/>
    </source>
</evidence>
<gene>
    <name evidence="7 12" type="primary">nusA</name>
    <name evidence="12" type="ORF">COT26_03230</name>
</gene>
<sequence length="466" mass="51455">MPENPIVQAMNQIADEKRIPMESVIHTVEAALAVAYRKDFGSKDQNIKVDFSLEDGSSRVFDVKTVVEDEKKIKTEAYDAERKARIEAEEAEREAKVAAGETVVRSADEAEREAMAEKTNSEEKPEEAFERFDPKTEITLTDASAIKKDVNIDDIIKTELFPPAAYGRMAAQTAKQVIIQQLREAEREIVFKEYKDKEGEMINATVQRQEGKLVMFDIGHTMAIMPPSEQLPTEQYRAGARIKVYIVSVNATTKGPEIVVSRTHPEMVKKLFATEVPEIQNNTVEIKAVAREAGFRSKIAVTSLQPNIDPIGSCVGQRGSRVQTVINELGGEKIDIIEWSEDSITFIGNSLSPAKVIAINLDQEQHTALVEVKEDQLSLAIGKSGQNVRLAAKLTGWRIDIVGESGKAKDAETKTEGEAEPTKTDSAETPETKAEKETEKPVGAPETKTEDTKAEKTEKPADAEKT</sequence>
<feature type="domain" description="K Homology" evidence="11">
    <location>
        <begin position="366"/>
        <end position="420"/>
    </location>
</feature>
<dbReference type="AlphaFoldDB" id="A0A2H0YPL8"/>
<keyword evidence="1 7" id="KW-0806">Transcription termination</keyword>
<protein>
    <recommendedName>
        <fullName evidence="7">Transcription termination/antitermination protein NusA</fullName>
    </recommendedName>
</protein>
<dbReference type="InterPro" id="IPR058582">
    <property type="entry name" value="KH_NusA_2nd"/>
</dbReference>
<feature type="region of interest" description="Disordered" evidence="9">
    <location>
        <begin position="407"/>
        <end position="466"/>
    </location>
</feature>
<dbReference type="NCBIfam" id="TIGR01953">
    <property type="entry name" value="NusA"/>
    <property type="match status" value="1"/>
</dbReference>